<dbReference type="AlphaFoldDB" id="A0A521EY50"/>
<dbReference type="PANTHER" id="PTHR30041">
    <property type="entry name" value="ARSENATE REDUCTASE"/>
    <property type="match status" value="1"/>
</dbReference>
<dbReference type="NCBIfam" id="TIGR01617">
    <property type="entry name" value="arsC_related"/>
    <property type="match status" value="1"/>
</dbReference>
<sequence>MAKLHVVGIKNCNKIRDTKKWMEDHEVDYQFVDVKKDPLSREELKELEFKVGLDVLVNKRGMMWRKLGLAKKDLSDKELFEELLNHQTMIKRPVIIKDEAVMVGYDEESFESFLDEEEEQ</sequence>
<organism evidence="3 4">
    <name type="scientific">Gracilimonas mengyeensis</name>
    <dbReference type="NCBI Taxonomy" id="1302730"/>
    <lineage>
        <taxon>Bacteria</taxon>
        <taxon>Pseudomonadati</taxon>
        <taxon>Balneolota</taxon>
        <taxon>Balneolia</taxon>
        <taxon>Balneolales</taxon>
        <taxon>Balneolaceae</taxon>
        <taxon>Gracilimonas</taxon>
    </lineage>
</organism>
<dbReference type="Gene3D" id="3.40.30.10">
    <property type="entry name" value="Glutaredoxin"/>
    <property type="match status" value="1"/>
</dbReference>
<protein>
    <submittedName>
        <fullName evidence="3">Transcriptional regulator, Spx/MgsR family</fullName>
    </submittedName>
</protein>
<evidence type="ECO:0000313" key="4">
    <source>
        <dbReference type="Proteomes" id="UP000317557"/>
    </source>
</evidence>
<dbReference type="PROSITE" id="PS51353">
    <property type="entry name" value="ARSC"/>
    <property type="match status" value="1"/>
</dbReference>
<keyword evidence="4" id="KW-1185">Reference proteome</keyword>
<dbReference type="PANTHER" id="PTHR30041:SF8">
    <property type="entry name" value="PROTEIN YFFB"/>
    <property type="match status" value="1"/>
</dbReference>
<dbReference type="InterPro" id="IPR006660">
    <property type="entry name" value="Arsenate_reductase-like"/>
</dbReference>
<dbReference type="InterPro" id="IPR006504">
    <property type="entry name" value="Tscrpt_reg_Spx/MgsR"/>
</dbReference>
<reference evidence="3 4" key="1">
    <citation type="submission" date="2017-05" db="EMBL/GenBank/DDBJ databases">
        <authorList>
            <person name="Varghese N."/>
            <person name="Submissions S."/>
        </authorList>
    </citation>
    <scope>NUCLEOTIDE SEQUENCE [LARGE SCALE GENOMIC DNA]</scope>
    <source>
        <strain evidence="3 4">DSM 21985</strain>
    </source>
</reference>
<dbReference type="Pfam" id="PF03960">
    <property type="entry name" value="ArsC"/>
    <property type="match status" value="1"/>
</dbReference>
<comment type="similarity">
    <text evidence="1 2">Belongs to the ArsC family.</text>
</comment>
<gene>
    <name evidence="3" type="ORF">SAMN06265219_11436</name>
</gene>
<dbReference type="EMBL" id="FXTP01000014">
    <property type="protein sequence ID" value="SMO88864.1"/>
    <property type="molecule type" value="Genomic_DNA"/>
</dbReference>
<evidence type="ECO:0000256" key="1">
    <source>
        <dbReference type="ARBA" id="ARBA00007198"/>
    </source>
</evidence>
<evidence type="ECO:0000256" key="2">
    <source>
        <dbReference type="PROSITE-ProRule" id="PRU01282"/>
    </source>
</evidence>
<dbReference type="Proteomes" id="UP000317557">
    <property type="component" value="Unassembled WGS sequence"/>
</dbReference>
<dbReference type="RefSeq" id="WP_142455494.1">
    <property type="nucleotide sequence ID" value="NZ_FXTP01000014.1"/>
</dbReference>
<proteinExistence type="inferred from homology"/>
<accession>A0A521EY50</accession>
<dbReference type="OrthoDB" id="9794155at2"/>
<dbReference type="InterPro" id="IPR036249">
    <property type="entry name" value="Thioredoxin-like_sf"/>
</dbReference>
<name>A0A521EY50_9BACT</name>
<evidence type="ECO:0000313" key="3">
    <source>
        <dbReference type="EMBL" id="SMO88864.1"/>
    </source>
</evidence>
<dbReference type="SUPFAM" id="SSF52833">
    <property type="entry name" value="Thioredoxin-like"/>
    <property type="match status" value="1"/>
</dbReference>